<dbReference type="EMBL" id="JBHRWW010000003">
    <property type="protein sequence ID" value="MFC3687997.1"/>
    <property type="molecule type" value="Genomic_DNA"/>
</dbReference>
<feature type="transmembrane region" description="Helical" evidence="8">
    <location>
        <begin position="177"/>
        <end position="195"/>
    </location>
</feature>
<feature type="transmembrane region" description="Helical" evidence="8">
    <location>
        <begin position="64"/>
        <end position="84"/>
    </location>
</feature>
<dbReference type="RefSeq" id="WP_376983859.1">
    <property type="nucleotide sequence ID" value="NZ_JBHRWW010000003.1"/>
</dbReference>
<keyword evidence="5 8" id="KW-1133">Transmembrane helix</keyword>
<evidence type="ECO:0000256" key="8">
    <source>
        <dbReference type="SAM" id="Phobius"/>
    </source>
</evidence>
<reference evidence="10" key="1">
    <citation type="journal article" date="2019" name="Int. J. Syst. Evol. Microbiol.">
        <title>The Global Catalogue of Microorganisms (GCM) 10K type strain sequencing project: providing services to taxonomists for standard genome sequencing and annotation.</title>
        <authorList>
            <consortium name="The Broad Institute Genomics Platform"/>
            <consortium name="The Broad Institute Genome Sequencing Center for Infectious Disease"/>
            <person name="Wu L."/>
            <person name="Ma J."/>
        </authorList>
    </citation>
    <scope>NUCLEOTIDE SEQUENCE [LARGE SCALE GENOMIC DNA]</scope>
    <source>
        <strain evidence="10">NCAIM B.02333</strain>
    </source>
</reference>
<keyword evidence="3" id="KW-0813">Transport</keyword>
<feature type="transmembrane region" description="Helical" evidence="8">
    <location>
        <begin position="313"/>
        <end position="330"/>
    </location>
</feature>
<evidence type="ECO:0000313" key="10">
    <source>
        <dbReference type="Proteomes" id="UP001595685"/>
    </source>
</evidence>
<evidence type="ECO:0000256" key="6">
    <source>
        <dbReference type="ARBA" id="ARBA00023136"/>
    </source>
</evidence>
<evidence type="ECO:0000256" key="4">
    <source>
        <dbReference type="ARBA" id="ARBA00022692"/>
    </source>
</evidence>
<feature type="transmembrane region" description="Helical" evidence="8">
    <location>
        <begin position="150"/>
        <end position="171"/>
    </location>
</feature>
<dbReference type="Proteomes" id="UP001595685">
    <property type="component" value="Unassembled WGS sequence"/>
</dbReference>
<protein>
    <recommendedName>
        <fullName evidence="11">Fucose permease</fullName>
    </recommendedName>
</protein>
<feature type="transmembrane region" description="Helical" evidence="8">
    <location>
        <begin position="395"/>
        <end position="414"/>
    </location>
</feature>
<evidence type="ECO:0000256" key="5">
    <source>
        <dbReference type="ARBA" id="ARBA00022989"/>
    </source>
</evidence>
<keyword evidence="10" id="KW-1185">Reference proteome</keyword>
<gene>
    <name evidence="9" type="ORF">ACFOLH_06540</name>
</gene>
<dbReference type="SUPFAM" id="SSF103473">
    <property type="entry name" value="MFS general substrate transporter"/>
    <property type="match status" value="1"/>
</dbReference>
<evidence type="ECO:0000313" key="9">
    <source>
        <dbReference type="EMBL" id="MFC3687997.1"/>
    </source>
</evidence>
<dbReference type="Gene3D" id="1.20.1250.20">
    <property type="entry name" value="MFS general substrate transporter like domains"/>
    <property type="match status" value="2"/>
</dbReference>
<evidence type="ECO:0000256" key="7">
    <source>
        <dbReference type="SAM" id="MobiDB-lite"/>
    </source>
</evidence>
<dbReference type="InterPro" id="IPR036259">
    <property type="entry name" value="MFS_trans_sf"/>
</dbReference>
<proteinExistence type="inferred from homology"/>
<evidence type="ECO:0000256" key="2">
    <source>
        <dbReference type="ARBA" id="ARBA00008335"/>
    </source>
</evidence>
<comment type="subcellular location">
    <subcellularLocation>
        <location evidence="1">Endomembrane system</location>
        <topology evidence="1">Multi-pass membrane protein</topology>
    </subcellularLocation>
</comment>
<accession>A0ABV7WGB0</accession>
<dbReference type="PANTHER" id="PTHR23514:SF3">
    <property type="entry name" value="BYPASS OF STOP CODON PROTEIN 6"/>
    <property type="match status" value="1"/>
</dbReference>
<comment type="caution">
    <text evidence="9">The sequence shown here is derived from an EMBL/GenBank/DDBJ whole genome shotgun (WGS) entry which is preliminary data.</text>
</comment>
<dbReference type="PANTHER" id="PTHR23514">
    <property type="entry name" value="BYPASS OF STOP CODON PROTEIN 6"/>
    <property type="match status" value="1"/>
</dbReference>
<feature type="transmembrane region" description="Helical" evidence="8">
    <location>
        <begin position="336"/>
        <end position="355"/>
    </location>
</feature>
<name>A0ABV7WGB0_9MICO</name>
<evidence type="ECO:0008006" key="11">
    <source>
        <dbReference type="Google" id="ProtNLM"/>
    </source>
</evidence>
<evidence type="ECO:0000256" key="1">
    <source>
        <dbReference type="ARBA" id="ARBA00004127"/>
    </source>
</evidence>
<keyword evidence="4 8" id="KW-0812">Transmembrane</keyword>
<comment type="similarity">
    <text evidence="2">Belongs to the major facilitator superfamily.</text>
</comment>
<feature type="transmembrane region" description="Helical" evidence="8">
    <location>
        <begin position="117"/>
        <end position="138"/>
    </location>
</feature>
<feature type="region of interest" description="Disordered" evidence="7">
    <location>
        <begin position="209"/>
        <end position="235"/>
    </location>
</feature>
<feature type="transmembrane region" description="Helical" evidence="8">
    <location>
        <begin position="283"/>
        <end position="301"/>
    </location>
</feature>
<feature type="transmembrane region" description="Helical" evidence="8">
    <location>
        <begin position="29"/>
        <end position="52"/>
    </location>
</feature>
<feature type="compositionally biased region" description="Low complexity" evidence="7">
    <location>
        <begin position="216"/>
        <end position="229"/>
    </location>
</feature>
<sequence>MPHTSPAASDTLPDGPLPARGPAAPSTTALAVVGVVGFLVLGVLSSALGPALPALRARHDLDAPGAALLLTAFSAGATAGVLLAGALRRRLPVSVLLAGGAAAVAVGSVGLPPAGGAAVAAGCVLLAGLGFGLLDLLLNRVLAGAGSRGGAVLMAVSAAFGVSAVGTPLLVGWRSGSLLVPFLACGLGAVLLAVLSTRLRLPVDAPAAAPAPGPAAGPATASGPGAASGEHPSARPAPAAAGGVSALALLGVVLLGYVTVEGGVAGWETTHLLATTASTEEDAARAVALFWGGLTLGRLLAAPLAARLHPRHLVLGSLAAGTAGLLLAAAPGAAVAGYALTGLVVAPVFPAVVAWHARSFPDGHGLTALFAAGLAGPVLTAPLIGAMVGSRGADVVPWTLAGLAGLTTLVVVTTRGSRALR</sequence>
<feature type="transmembrane region" description="Helical" evidence="8">
    <location>
        <begin position="367"/>
        <end position="389"/>
    </location>
</feature>
<feature type="transmembrane region" description="Helical" evidence="8">
    <location>
        <begin position="239"/>
        <end position="260"/>
    </location>
</feature>
<feature type="transmembrane region" description="Helical" evidence="8">
    <location>
        <begin position="91"/>
        <end position="111"/>
    </location>
</feature>
<keyword evidence="6 8" id="KW-0472">Membrane</keyword>
<dbReference type="InterPro" id="IPR051788">
    <property type="entry name" value="MFS_Transporter"/>
</dbReference>
<organism evidence="9 10">
    <name type="scientific">Aquipuribacter hungaricus</name>
    <dbReference type="NCBI Taxonomy" id="545624"/>
    <lineage>
        <taxon>Bacteria</taxon>
        <taxon>Bacillati</taxon>
        <taxon>Actinomycetota</taxon>
        <taxon>Actinomycetes</taxon>
        <taxon>Micrococcales</taxon>
        <taxon>Intrasporangiaceae</taxon>
        <taxon>Aquipuribacter</taxon>
    </lineage>
</organism>
<evidence type="ECO:0000256" key="3">
    <source>
        <dbReference type="ARBA" id="ARBA00022448"/>
    </source>
</evidence>
<feature type="region of interest" description="Disordered" evidence="7">
    <location>
        <begin position="1"/>
        <end position="20"/>
    </location>
</feature>